<keyword evidence="4" id="KW-1185">Reference proteome</keyword>
<feature type="domain" description="Glycosyl transferase family 1" evidence="1">
    <location>
        <begin position="175"/>
        <end position="339"/>
    </location>
</feature>
<dbReference type="AlphaFoldDB" id="A0A1I4MPM6"/>
<feature type="domain" description="Glycosyltransferase subfamily 4-like N-terminal" evidence="2">
    <location>
        <begin position="39"/>
        <end position="172"/>
    </location>
</feature>
<dbReference type="EMBL" id="FOTS01000036">
    <property type="protein sequence ID" value="SFM04997.1"/>
    <property type="molecule type" value="Genomic_DNA"/>
</dbReference>
<dbReference type="Gene3D" id="3.40.50.2000">
    <property type="entry name" value="Glycogen Phosphorylase B"/>
    <property type="match status" value="2"/>
</dbReference>
<dbReference type="InterPro" id="IPR028098">
    <property type="entry name" value="Glyco_trans_4-like_N"/>
</dbReference>
<evidence type="ECO:0000259" key="2">
    <source>
        <dbReference type="Pfam" id="PF13439"/>
    </source>
</evidence>
<gene>
    <name evidence="3" type="ORF">SAMN04490355_10363</name>
</gene>
<dbReference type="Pfam" id="PF00534">
    <property type="entry name" value="Glycos_transf_1"/>
    <property type="match status" value="1"/>
</dbReference>
<protein>
    <submittedName>
        <fullName evidence="3">Glycosyltransferase involved in cell wall bisynthesis</fullName>
    </submittedName>
</protein>
<keyword evidence="3" id="KW-0808">Transferase</keyword>
<dbReference type="SUPFAM" id="SSF53756">
    <property type="entry name" value="UDP-Glycosyltransferase/glycogen phosphorylase"/>
    <property type="match status" value="1"/>
</dbReference>
<proteinExistence type="predicted"/>
<dbReference type="PANTHER" id="PTHR12526:SF630">
    <property type="entry name" value="GLYCOSYLTRANSFERASE"/>
    <property type="match status" value="1"/>
</dbReference>
<dbReference type="OrthoDB" id="9804196at2"/>
<sequence length="366" mass="42104">MLKVAVIVPSLQEKGPVIVAENIAKFNLHGDIQFIFVSLRNNSAEDRERFNKLGLKFVEVGMGKFPTYIAIKVLKEKVEDIQPNIIHAHSFWPTILTACSLENYIKVVTLHNNPYEDFYFEYGKSIGYFMCVTMKKALKYFDRVIAISEYVKEVHGNFKIEEKCEIIYNGIENRNDSIKIEVENNTQLVVVSASVLIQRKNILTALKTVNKLIQEGFILNYYILGDGKQKKLLTQYVNDNELDKVVHFLGKQPREKVFSYLKMADCVLVPSLSEGLPLSVIEAMMMQRAVIVSDIPAMGVIVENDSEGYLCNALDENEYYEAIIKMMNESNRMRLAQKAHQVYLEKFTVEQMSRKYGELYFRIAEV</sequence>
<accession>A0A1I4MPM6</accession>
<dbReference type="RefSeq" id="WP_090940099.1">
    <property type="nucleotide sequence ID" value="NZ_FOTS01000036.1"/>
</dbReference>
<reference evidence="4" key="1">
    <citation type="submission" date="2016-10" db="EMBL/GenBank/DDBJ databases">
        <authorList>
            <person name="Varghese N."/>
            <person name="Submissions S."/>
        </authorList>
    </citation>
    <scope>NUCLEOTIDE SEQUENCE [LARGE SCALE GENOMIC DNA]</scope>
    <source>
        <strain evidence="4">DSM 13327</strain>
    </source>
</reference>
<dbReference type="InterPro" id="IPR001296">
    <property type="entry name" value="Glyco_trans_1"/>
</dbReference>
<evidence type="ECO:0000259" key="1">
    <source>
        <dbReference type="Pfam" id="PF00534"/>
    </source>
</evidence>
<evidence type="ECO:0000313" key="4">
    <source>
        <dbReference type="Proteomes" id="UP000199520"/>
    </source>
</evidence>
<name>A0A1I4MPM6_9FIRM</name>
<dbReference type="CDD" id="cd03801">
    <property type="entry name" value="GT4_PimA-like"/>
    <property type="match status" value="1"/>
</dbReference>
<evidence type="ECO:0000313" key="3">
    <source>
        <dbReference type="EMBL" id="SFM04997.1"/>
    </source>
</evidence>
<dbReference type="Proteomes" id="UP000199520">
    <property type="component" value="Unassembled WGS sequence"/>
</dbReference>
<dbReference type="STRING" id="1123291.SAMN04490355_10363"/>
<dbReference type="PANTHER" id="PTHR12526">
    <property type="entry name" value="GLYCOSYLTRANSFERASE"/>
    <property type="match status" value="1"/>
</dbReference>
<organism evidence="3 4">
    <name type="scientific">Pelosinus propionicus DSM 13327</name>
    <dbReference type="NCBI Taxonomy" id="1123291"/>
    <lineage>
        <taxon>Bacteria</taxon>
        <taxon>Bacillati</taxon>
        <taxon>Bacillota</taxon>
        <taxon>Negativicutes</taxon>
        <taxon>Selenomonadales</taxon>
        <taxon>Sporomusaceae</taxon>
        <taxon>Pelosinus</taxon>
    </lineage>
</organism>
<dbReference type="Pfam" id="PF13439">
    <property type="entry name" value="Glyco_transf_4"/>
    <property type="match status" value="1"/>
</dbReference>
<dbReference type="GO" id="GO:0016757">
    <property type="term" value="F:glycosyltransferase activity"/>
    <property type="evidence" value="ECO:0007669"/>
    <property type="project" value="InterPro"/>
</dbReference>